<evidence type="ECO:0000256" key="3">
    <source>
        <dbReference type="ARBA" id="ARBA00022989"/>
    </source>
</evidence>
<dbReference type="GO" id="GO:0016020">
    <property type="term" value="C:membrane"/>
    <property type="evidence" value="ECO:0007669"/>
    <property type="project" value="UniProtKB-SubCell"/>
</dbReference>
<evidence type="ECO:0000313" key="5">
    <source>
        <dbReference type="EMBL" id="CAB4810900.1"/>
    </source>
</evidence>
<keyword evidence="2" id="KW-0812">Transmembrane</keyword>
<evidence type="ECO:0000313" key="6">
    <source>
        <dbReference type="EMBL" id="CAB4983492.1"/>
    </source>
</evidence>
<evidence type="ECO:0000256" key="4">
    <source>
        <dbReference type="ARBA" id="ARBA00023136"/>
    </source>
</evidence>
<reference evidence="5" key="1">
    <citation type="submission" date="2020-05" db="EMBL/GenBank/DDBJ databases">
        <authorList>
            <person name="Chiriac C."/>
            <person name="Salcher M."/>
            <person name="Ghai R."/>
            <person name="Kavagutti S V."/>
        </authorList>
    </citation>
    <scope>NUCLEOTIDE SEQUENCE</scope>
</reference>
<dbReference type="PANTHER" id="PTHR17920">
    <property type="entry name" value="TRANSMEMBRANE AND COILED-COIL DOMAIN-CONTAINING PROTEIN 4 TMCO4"/>
    <property type="match status" value="1"/>
</dbReference>
<organism evidence="5">
    <name type="scientific">freshwater metagenome</name>
    <dbReference type="NCBI Taxonomy" id="449393"/>
    <lineage>
        <taxon>unclassified sequences</taxon>
        <taxon>metagenomes</taxon>
        <taxon>ecological metagenomes</taxon>
    </lineage>
</organism>
<evidence type="ECO:0000256" key="1">
    <source>
        <dbReference type="ARBA" id="ARBA00004141"/>
    </source>
</evidence>
<evidence type="ECO:0000256" key="2">
    <source>
        <dbReference type="ARBA" id="ARBA00022692"/>
    </source>
</evidence>
<dbReference type="Pfam" id="PF05277">
    <property type="entry name" value="DUF726"/>
    <property type="match status" value="1"/>
</dbReference>
<proteinExistence type="predicted"/>
<protein>
    <submittedName>
        <fullName evidence="5">Unannotated protein</fullName>
    </submittedName>
</protein>
<dbReference type="PANTHER" id="PTHR17920:SF3">
    <property type="entry name" value="TRANSMEMBRANE AND COILED-COIL DOMAIN-CONTAINING PROTEIN 4"/>
    <property type="match status" value="1"/>
</dbReference>
<sequence>MRKAEAQTPTVSYSPAGKGYSVDLEIAGNSLSLRRTDTESEAQISGTSELVANLALVAALAAFGSNERAFRLARNAEKRKSFRKAAEFSKKDALFLASLIARIASESEHGWCSGCFEETDHRQVQGRNRPKMTCLCVNCGSATTKCAVPRCRNFATVGTGGLTVCYCAEHKHEIPSFERLTSTVETIDDYPDWLEFERTNAKKWTAVSAGVIGGAIVLAPTFYISAPLIGSALGASTLGGSLSGAAATSHGLAMLGGGSLASGGLGMAGGTMVVTATGSALGGILGASTASAYASQDKSFAIKKLRDGTGAAVLLASGFLTEPEDGWGQWRSLIDQRYPEAPVYRVVWGSKELKNLAFLSGSALGKQGLRLSIAQMAKKGSKAFGKLGSLAAIFTAFDLAVNPWTVAKTRAAMTGAILADALARTDHESFVLIGHSLGARAMVTTAQALGTSEEAPRIESMHLLGAAVGQRGDWLSLDRAVSGTIWNYHSKNDSVLKWVYKVVEGGRAAVGLKGFGSSFPKIKDRNVSSTVSGHSAYFDGVTLESTP</sequence>
<dbReference type="InterPro" id="IPR029058">
    <property type="entry name" value="AB_hydrolase_fold"/>
</dbReference>
<gene>
    <name evidence="5" type="ORF">UFOPK3046_01148</name>
    <name evidence="6" type="ORF">UFOPK3914_01153</name>
</gene>
<dbReference type="AlphaFoldDB" id="A0A6J6YN38"/>
<keyword evidence="4" id="KW-0472">Membrane</keyword>
<comment type="subcellular location">
    <subcellularLocation>
        <location evidence="1">Membrane</location>
        <topology evidence="1">Multi-pass membrane protein</topology>
    </subcellularLocation>
</comment>
<dbReference type="EMBL" id="CAFAAQ010000101">
    <property type="protein sequence ID" value="CAB4810900.1"/>
    <property type="molecule type" value="Genomic_DNA"/>
</dbReference>
<name>A0A6J6YN38_9ZZZZ</name>
<accession>A0A6J6YN38</accession>
<keyword evidence="3" id="KW-1133">Transmembrane helix</keyword>
<dbReference type="SUPFAM" id="SSF53474">
    <property type="entry name" value="alpha/beta-Hydrolases"/>
    <property type="match status" value="1"/>
</dbReference>
<dbReference type="Gene3D" id="3.40.50.1820">
    <property type="entry name" value="alpha/beta hydrolase"/>
    <property type="match status" value="1"/>
</dbReference>
<dbReference type="EMBL" id="CAFBOG010000102">
    <property type="protein sequence ID" value="CAB4983492.1"/>
    <property type="molecule type" value="Genomic_DNA"/>
</dbReference>
<dbReference type="InterPro" id="IPR007941">
    <property type="entry name" value="DUF726"/>
</dbReference>